<evidence type="ECO:0000256" key="2">
    <source>
        <dbReference type="ARBA" id="ARBA00019841"/>
    </source>
</evidence>
<dbReference type="GO" id="GO:0006310">
    <property type="term" value="P:DNA recombination"/>
    <property type="evidence" value="ECO:0007669"/>
    <property type="project" value="InterPro"/>
</dbReference>
<comment type="similarity">
    <text evidence="1">Belongs to the RecJ family.</text>
</comment>
<dbReference type="InterPro" id="IPR041122">
    <property type="entry name" value="RecJ_OB"/>
</dbReference>
<evidence type="ECO:0000256" key="3">
    <source>
        <dbReference type="ARBA" id="ARBA00022722"/>
    </source>
</evidence>
<dbReference type="Proteomes" id="UP000824927">
    <property type="component" value="Unassembled WGS sequence"/>
</dbReference>
<dbReference type="Pfam" id="PF01368">
    <property type="entry name" value="DHH"/>
    <property type="match status" value="1"/>
</dbReference>
<organism evidence="10 11">
    <name type="scientific">Qipengyuania aquimaris</name>
    <dbReference type="NCBI Taxonomy" id="255984"/>
    <lineage>
        <taxon>Bacteria</taxon>
        <taxon>Pseudomonadati</taxon>
        <taxon>Pseudomonadota</taxon>
        <taxon>Alphaproteobacteria</taxon>
        <taxon>Sphingomonadales</taxon>
        <taxon>Erythrobacteraceae</taxon>
        <taxon>Qipengyuania</taxon>
    </lineage>
</organism>
<dbReference type="GO" id="GO:0006281">
    <property type="term" value="P:DNA repair"/>
    <property type="evidence" value="ECO:0007669"/>
    <property type="project" value="InterPro"/>
</dbReference>
<accession>A0A9Q3RZN0</accession>
<dbReference type="NCBIfam" id="TIGR00644">
    <property type="entry name" value="recJ"/>
    <property type="match status" value="1"/>
</dbReference>
<evidence type="ECO:0000259" key="9">
    <source>
        <dbReference type="Pfam" id="PF17768"/>
    </source>
</evidence>
<reference evidence="10" key="1">
    <citation type="submission" date="2021-06" db="EMBL/GenBank/DDBJ databases">
        <title>50 bacteria genomes isolated from Dapeng, Shenzhen, China.</title>
        <authorList>
            <person name="Zheng W."/>
            <person name="Yu S."/>
            <person name="Huang Y."/>
        </authorList>
    </citation>
    <scope>NUCLEOTIDE SEQUENCE</scope>
    <source>
        <strain evidence="10">DP4N28-2</strain>
    </source>
</reference>
<dbReference type="PANTHER" id="PTHR30255:SF2">
    <property type="entry name" value="SINGLE-STRANDED-DNA-SPECIFIC EXONUCLEASE RECJ"/>
    <property type="match status" value="1"/>
</dbReference>
<dbReference type="PANTHER" id="PTHR30255">
    <property type="entry name" value="SINGLE-STRANDED-DNA-SPECIFIC EXONUCLEASE RECJ"/>
    <property type="match status" value="1"/>
</dbReference>
<dbReference type="InterPro" id="IPR051673">
    <property type="entry name" value="SSDNA_exonuclease_RecJ"/>
</dbReference>
<dbReference type="Pfam" id="PF02272">
    <property type="entry name" value="DHHA1"/>
    <property type="match status" value="1"/>
</dbReference>
<keyword evidence="6" id="KW-0175">Coiled coil</keyword>
<feature type="coiled-coil region" evidence="6">
    <location>
        <begin position="333"/>
        <end position="360"/>
    </location>
</feature>
<dbReference type="EMBL" id="JAHVKP010000001">
    <property type="protein sequence ID" value="MBY6217444.1"/>
    <property type="molecule type" value="Genomic_DNA"/>
</dbReference>
<name>A0A9Q3RZN0_9SPHN</name>
<keyword evidence="4" id="KW-0378">Hydrolase</keyword>
<keyword evidence="3" id="KW-0540">Nuclease</keyword>
<feature type="domain" description="RecJ OB" evidence="9">
    <location>
        <begin position="480"/>
        <end position="589"/>
    </location>
</feature>
<feature type="domain" description="DHHA1" evidence="8">
    <location>
        <begin position="371"/>
        <end position="457"/>
    </location>
</feature>
<dbReference type="InterPro" id="IPR003156">
    <property type="entry name" value="DHHA1_dom"/>
</dbReference>
<sequence length="594" mass="62580">MATSALPHVYGVSQSMTGRAWRWRGGNMDLGQGHFGDGEGIVRQLLLARGVAPEDVQRHLSPTLREFLPDPSEFNDMDAAADRIAQAILTGEKITVYGDYDVDGATSSALLIRLLRELGVEAEYYIPDRLLEGYGPSGEALVKLGETGSSLIVTVDCGAMAHEALSMASDAGIDVIVVDHHKCSPELPRAAALVNPNRLDENDLAAAHGHLAAVGVAFLLGIALVRTLRAQDYFASRNEPNLMALLDLVALGTVADVAALHGLNRAFVAQGLKVMGRRDNIGMAALIDASRLKRAPICSDLGFALGPRINAGGRVGESTLGVRLLTTEDPEEAAAIAAQLSALNEERRAIEAEVQQAAEDQLAAQHNRAVHVVAARGWHPGVIGIVAGRIKEKTGKPSLVIALDEDGEGKGSGRSIPGVDLGAAIIRAREEGLLVKGGGHAMAAGLTVAEDRLDDFSVWLDTHLEGAVARADANREMLLDLAVAPGGLTPDLVNALDGGGPYGVGWPGPRVAVGPVRLVKCDIVGTDHVRIIASGDDGKSFKGIAFRAADSDMGQALLHSSRGRRLWLAGRVKIDDWGSRPQAELHLEDAAFAD</sequence>
<dbReference type="InterPro" id="IPR004610">
    <property type="entry name" value="RecJ"/>
</dbReference>
<feature type="domain" description="DDH" evidence="7">
    <location>
        <begin position="93"/>
        <end position="253"/>
    </location>
</feature>
<dbReference type="RefSeq" id="WP_222404557.1">
    <property type="nucleotide sequence ID" value="NZ_JAHVKP010000001.1"/>
</dbReference>
<evidence type="ECO:0000256" key="5">
    <source>
        <dbReference type="ARBA" id="ARBA00022839"/>
    </source>
</evidence>
<dbReference type="AlphaFoldDB" id="A0A9Q3RZN0"/>
<dbReference type="InterPro" id="IPR001667">
    <property type="entry name" value="DDH_dom"/>
</dbReference>
<proteinExistence type="inferred from homology"/>
<gene>
    <name evidence="10" type="primary">recJ</name>
    <name evidence="10" type="ORF">KUV31_03735</name>
</gene>
<evidence type="ECO:0000313" key="11">
    <source>
        <dbReference type="Proteomes" id="UP000824927"/>
    </source>
</evidence>
<dbReference type="GO" id="GO:0003676">
    <property type="term" value="F:nucleic acid binding"/>
    <property type="evidence" value="ECO:0007669"/>
    <property type="project" value="InterPro"/>
</dbReference>
<evidence type="ECO:0000256" key="4">
    <source>
        <dbReference type="ARBA" id="ARBA00022801"/>
    </source>
</evidence>
<evidence type="ECO:0000256" key="6">
    <source>
        <dbReference type="SAM" id="Coils"/>
    </source>
</evidence>
<evidence type="ECO:0000313" key="10">
    <source>
        <dbReference type="EMBL" id="MBY6217444.1"/>
    </source>
</evidence>
<keyword evidence="5 10" id="KW-0269">Exonuclease</keyword>
<evidence type="ECO:0000259" key="7">
    <source>
        <dbReference type="Pfam" id="PF01368"/>
    </source>
</evidence>
<dbReference type="Pfam" id="PF17768">
    <property type="entry name" value="RecJ_OB"/>
    <property type="match status" value="1"/>
</dbReference>
<protein>
    <recommendedName>
        <fullName evidence="2">Single-stranded-DNA-specific exonuclease RecJ</fullName>
    </recommendedName>
</protein>
<evidence type="ECO:0000259" key="8">
    <source>
        <dbReference type="Pfam" id="PF02272"/>
    </source>
</evidence>
<dbReference type="GO" id="GO:0008409">
    <property type="term" value="F:5'-3' exonuclease activity"/>
    <property type="evidence" value="ECO:0007669"/>
    <property type="project" value="InterPro"/>
</dbReference>
<dbReference type="InterPro" id="IPR038763">
    <property type="entry name" value="DHH_sf"/>
</dbReference>
<dbReference type="Gene3D" id="3.10.310.30">
    <property type="match status" value="1"/>
</dbReference>
<evidence type="ECO:0000256" key="1">
    <source>
        <dbReference type="ARBA" id="ARBA00005915"/>
    </source>
</evidence>
<dbReference type="SUPFAM" id="SSF64182">
    <property type="entry name" value="DHH phosphoesterases"/>
    <property type="match status" value="1"/>
</dbReference>
<comment type="caution">
    <text evidence="10">The sequence shown here is derived from an EMBL/GenBank/DDBJ whole genome shotgun (WGS) entry which is preliminary data.</text>
</comment>
<dbReference type="Gene3D" id="3.90.1640.30">
    <property type="match status" value="1"/>
</dbReference>